<organism evidence="5 6">
    <name type="scientific">Fundicoccus ignavus</name>
    <dbReference type="NCBI Taxonomy" id="2664442"/>
    <lineage>
        <taxon>Bacteria</taxon>
        <taxon>Bacillati</taxon>
        <taxon>Bacillota</taxon>
        <taxon>Bacilli</taxon>
        <taxon>Lactobacillales</taxon>
        <taxon>Aerococcaceae</taxon>
        <taxon>Fundicoccus</taxon>
    </lineage>
</organism>
<dbReference type="PRINTS" id="PR00032">
    <property type="entry name" value="HTHARAC"/>
</dbReference>
<name>A0A6I2GDL8_9LACT</name>
<dbReference type="SUPFAM" id="SSF51215">
    <property type="entry name" value="Regulatory protein AraC"/>
    <property type="match status" value="1"/>
</dbReference>
<proteinExistence type="predicted"/>
<protein>
    <submittedName>
        <fullName evidence="5">Helix-turn-helix domain-containing protein</fullName>
    </submittedName>
</protein>
<dbReference type="AlphaFoldDB" id="A0A6I2GDL8"/>
<dbReference type="SUPFAM" id="SSF46689">
    <property type="entry name" value="Homeodomain-like"/>
    <property type="match status" value="2"/>
</dbReference>
<evidence type="ECO:0000256" key="3">
    <source>
        <dbReference type="ARBA" id="ARBA00023163"/>
    </source>
</evidence>
<sequence>MYTKTTAMATTNLFEQLTVSQDVRQKPRNRMMTIQKNYSDTFFQFKKPVTLTANSGIALLVITDDPYNPESYQEYILQGSITLASNVYFNTLTVTKQCSIFLEPQQVDDPILISVPKRFKVKYSDAVVQVNQIFSVLYQVKTAPFVTQFQDRDYFELIIVDQGEMNHRVNGKDFMLGQHECMVLFPNQNFTQEIKTDGVTTYLTIMFDATGLDEVMSNRVYHLSNKHANLIEKIVKLSTQPNSRYYSDEIYLNFKNILLSLIQGQADNIEEATTSMRENYENELFQAIVDYLHQNVEEQNQVNDLVDHFALSRSTLQMLFKKYANTSPKAYINQLRLKRSKILIRDSKMSLSEIANELGYGSIQYFSRAFSREFGMSPSSYAKSLVK</sequence>
<keyword evidence="1" id="KW-0805">Transcription regulation</keyword>
<dbReference type="GO" id="GO:0043565">
    <property type="term" value="F:sequence-specific DNA binding"/>
    <property type="evidence" value="ECO:0007669"/>
    <property type="project" value="InterPro"/>
</dbReference>
<evidence type="ECO:0000313" key="6">
    <source>
        <dbReference type="Proteomes" id="UP000430975"/>
    </source>
</evidence>
<feature type="domain" description="HTH araC/xylS-type" evidence="4">
    <location>
        <begin position="286"/>
        <end position="384"/>
    </location>
</feature>
<reference evidence="5 6" key="1">
    <citation type="submission" date="2019-11" db="EMBL/GenBank/DDBJ databases">
        <title>Characterisation of Fundicoccus ignavus gen. nov. sp. nov., a novel genus of the family Aerococcaceae isolated from bulk tank milk.</title>
        <authorList>
            <person name="Siebert A."/>
            <person name="Huptas C."/>
            <person name="Wenning M."/>
            <person name="Scherer S."/>
            <person name="Doll E.V."/>
        </authorList>
    </citation>
    <scope>NUCLEOTIDE SEQUENCE [LARGE SCALE GENOMIC DNA]</scope>
    <source>
        <strain evidence="5 6">WS4759</strain>
    </source>
</reference>
<dbReference type="Gene3D" id="1.10.10.60">
    <property type="entry name" value="Homeodomain-like"/>
    <property type="match status" value="2"/>
</dbReference>
<dbReference type="Pfam" id="PF12833">
    <property type="entry name" value="HTH_18"/>
    <property type="match status" value="1"/>
</dbReference>
<dbReference type="PANTHER" id="PTHR43280">
    <property type="entry name" value="ARAC-FAMILY TRANSCRIPTIONAL REGULATOR"/>
    <property type="match status" value="1"/>
</dbReference>
<dbReference type="InterPro" id="IPR009057">
    <property type="entry name" value="Homeodomain-like_sf"/>
</dbReference>
<evidence type="ECO:0000256" key="1">
    <source>
        <dbReference type="ARBA" id="ARBA00023015"/>
    </source>
</evidence>
<dbReference type="PROSITE" id="PS00041">
    <property type="entry name" value="HTH_ARAC_FAMILY_1"/>
    <property type="match status" value="1"/>
</dbReference>
<dbReference type="PROSITE" id="PS01124">
    <property type="entry name" value="HTH_ARAC_FAMILY_2"/>
    <property type="match status" value="1"/>
</dbReference>
<keyword evidence="2" id="KW-0238">DNA-binding</keyword>
<gene>
    <name evidence="5" type="ORF">GIY09_02225</name>
</gene>
<dbReference type="InterPro" id="IPR018062">
    <property type="entry name" value="HTH_AraC-typ_CS"/>
</dbReference>
<dbReference type="RefSeq" id="WP_153863114.1">
    <property type="nucleotide sequence ID" value="NZ_WJQS01000002.1"/>
</dbReference>
<dbReference type="InterPro" id="IPR037923">
    <property type="entry name" value="HTH-like"/>
</dbReference>
<dbReference type="PANTHER" id="PTHR43280:SF2">
    <property type="entry name" value="HTH-TYPE TRANSCRIPTIONAL REGULATOR EXSA"/>
    <property type="match status" value="1"/>
</dbReference>
<dbReference type="EMBL" id="WJQS01000002">
    <property type="protein sequence ID" value="MRI84714.1"/>
    <property type="molecule type" value="Genomic_DNA"/>
</dbReference>
<comment type="caution">
    <text evidence="5">The sequence shown here is derived from an EMBL/GenBank/DDBJ whole genome shotgun (WGS) entry which is preliminary data.</text>
</comment>
<accession>A0A6I2GDL8</accession>
<dbReference type="SMART" id="SM00342">
    <property type="entry name" value="HTH_ARAC"/>
    <property type="match status" value="1"/>
</dbReference>
<dbReference type="InterPro" id="IPR020449">
    <property type="entry name" value="Tscrpt_reg_AraC-type_HTH"/>
</dbReference>
<keyword evidence="6" id="KW-1185">Reference proteome</keyword>
<keyword evidence="3" id="KW-0804">Transcription</keyword>
<dbReference type="GO" id="GO:0003700">
    <property type="term" value="F:DNA-binding transcription factor activity"/>
    <property type="evidence" value="ECO:0007669"/>
    <property type="project" value="InterPro"/>
</dbReference>
<evidence type="ECO:0000313" key="5">
    <source>
        <dbReference type="EMBL" id="MRI84714.1"/>
    </source>
</evidence>
<evidence type="ECO:0000259" key="4">
    <source>
        <dbReference type="PROSITE" id="PS01124"/>
    </source>
</evidence>
<dbReference type="Proteomes" id="UP000430975">
    <property type="component" value="Unassembled WGS sequence"/>
</dbReference>
<evidence type="ECO:0000256" key="2">
    <source>
        <dbReference type="ARBA" id="ARBA00023125"/>
    </source>
</evidence>
<dbReference type="InterPro" id="IPR018060">
    <property type="entry name" value="HTH_AraC"/>
</dbReference>